<organism evidence="1 2">
    <name type="scientific">Gluconobacter kanchanaburiensis NBRC 103587</name>
    <dbReference type="NCBI Taxonomy" id="1307948"/>
    <lineage>
        <taxon>Bacteria</taxon>
        <taxon>Pseudomonadati</taxon>
        <taxon>Pseudomonadota</taxon>
        <taxon>Alphaproteobacteria</taxon>
        <taxon>Acetobacterales</taxon>
        <taxon>Acetobacteraceae</taxon>
        <taxon>Gluconobacter</taxon>
    </lineage>
</organism>
<dbReference type="Proteomes" id="UP000321079">
    <property type="component" value="Unassembled WGS sequence"/>
</dbReference>
<gene>
    <name evidence="1" type="ORF">GKA01_10260</name>
</gene>
<dbReference type="EMBL" id="BJVA01000004">
    <property type="protein sequence ID" value="GEK95829.1"/>
    <property type="molecule type" value="Genomic_DNA"/>
</dbReference>
<evidence type="ECO:0000313" key="1">
    <source>
        <dbReference type="EMBL" id="GEK95829.1"/>
    </source>
</evidence>
<sequence>MAATATDNGWLIRETPLHHGGWPFGAWVETDELIAIHPVSQFSTYEMQWTGTRLRLGGTWLNLFSQPTTVSVRGPQALRLVSHGAVLTILAQDLRIEAQRSGHIDFSSSQLEIASSGVLPAQQIALGTVSGRLLLFPDAASGATKLGLTAEARTLSGFPLPNGLMTDLHGVRLAIALLASGERTAATFLDAASYGRLLVQDASASLGEQPRAPRISVTGAMTLPDRNGTVSLTITGWRDLARNLLDRPDLESRLSPDIQTLLQGVLRKMLAAPAGRDRPISLSAPVVNGHLTLNTQVFSVLTQGPSEAP</sequence>
<protein>
    <recommendedName>
        <fullName evidence="3">DUF2125 domain-containing protein</fullName>
    </recommendedName>
</protein>
<reference evidence="1 2" key="1">
    <citation type="submission" date="2019-07" db="EMBL/GenBank/DDBJ databases">
        <title>Whole genome shotgun sequence of Gluconobacter kanchanaburiensis NBRC 103587.</title>
        <authorList>
            <person name="Hosoyama A."/>
            <person name="Uohara A."/>
            <person name="Ohji S."/>
            <person name="Ichikawa N."/>
        </authorList>
    </citation>
    <scope>NUCLEOTIDE SEQUENCE [LARGE SCALE GENOMIC DNA]</scope>
    <source>
        <strain evidence="1 2">NBRC 103587</strain>
    </source>
</reference>
<proteinExistence type="predicted"/>
<keyword evidence="2" id="KW-1185">Reference proteome</keyword>
<name>A0A511B5X2_9PROT</name>
<comment type="caution">
    <text evidence="1">The sequence shown here is derived from an EMBL/GenBank/DDBJ whole genome shotgun (WGS) entry which is preliminary data.</text>
</comment>
<evidence type="ECO:0008006" key="3">
    <source>
        <dbReference type="Google" id="ProtNLM"/>
    </source>
</evidence>
<evidence type="ECO:0000313" key="2">
    <source>
        <dbReference type="Proteomes" id="UP000321079"/>
    </source>
</evidence>
<dbReference type="AlphaFoldDB" id="A0A511B5X2"/>
<accession>A0A511B5X2</accession>